<dbReference type="AlphaFoldDB" id="A0A1W2FMR2"/>
<feature type="domain" description="AMP-dependent synthetase/ligase" evidence="1">
    <location>
        <begin position="18"/>
        <end position="370"/>
    </location>
</feature>
<dbReference type="PANTHER" id="PTHR45527:SF1">
    <property type="entry name" value="FATTY ACID SYNTHASE"/>
    <property type="match status" value="1"/>
</dbReference>
<dbReference type="GO" id="GO:0044550">
    <property type="term" value="P:secondary metabolite biosynthetic process"/>
    <property type="evidence" value="ECO:0007669"/>
    <property type="project" value="TreeGrafter"/>
</dbReference>
<dbReference type="InterPro" id="IPR000873">
    <property type="entry name" value="AMP-dep_synth/lig_dom"/>
</dbReference>
<keyword evidence="4" id="KW-1185">Reference proteome</keyword>
<dbReference type="InterPro" id="IPR045851">
    <property type="entry name" value="AMP-bd_C_sf"/>
</dbReference>
<dbReference type="Gene3D" id="3.30.300.30">
    <property type="match status" value="1"/>
</dbReference>
<dbReference type="Pfam" id="PF13193">
    <property type="entry name" value="AMP-binding_C"/>
    <property type="match status" value="1"/>
</dbReference>
<dbReference type="InterPro" id="IPR042099">
    <property type="entry name" value="ANL_N_sf"/>
</dbReference>
<dbReference type="PROSITE" id="PS00455">
    <property type="entry name" value="AMP_BINDING"/>
    <property type="match status" value="1"/>
</dbReference>
<dbReference type="EMBL" id="FWXV01000008">
    <property type="protein sequence ID" value="SMD22982.1"/>
    <property type="molecule type" value="Genomic_DNA"/>
</dbReference>
<dbReference type="Proteomes" id="UP000192674">
    <property type="component" value="Unassembled WGS sequence"/>
</dbReference>
<evidence type="ECO:0000259" key="2">
    <source>
        <dbReference type="Pfam" id="PF13193"/>
    </source>
</evidence>
<dbReference type="GO" id="GO:0031177">
    <property type="term" value="F:phosphopantetheine binding"/>
    <property type="evidence" value="ECO:0007669"/>
    <property type="project" value="TreeGrafter"/>
</dbReference>
<dbReference type="SUPFAM" id="SSF56801">
    <property type="entry name" value="Acetyl-CoA synthetase-like"/>
    <property type="match status" value="1"/>
</dbReference>
<reference evidence="3 4" key="1">
    <citation type="submission" date="2017-04" db="EMBL/GenBank/DDBJ databases">
        <authorList>
            <person name="Afonso C.L."/>
            <person name="Miller P.J."/>
            <person name="Scott M.A."/>
            <person name="Spackman E."/>
            <person name="Goraichik I."/>
            <person name="Dimitrov K.M."/>
            <person name="Suarez D.L."/>
            <person name="Swayne D.E."/>
        </authorList>
    </citation>
    <scope>NUCLEOTIDE SEQUENCE [LARGE SCALE GENOMIC DNA]</scope>
    <source>
        <strain evidence="3 4">DSM 43828</strain>
    </source>
</reference>
<dbReference type="OrthoDB" id="3243414at2"/>
<feature type="domain" description="AMP-binding enzyme C-terminal" evidence="2">
    <location>
        <begin position="429"/>
        <end position="497"/>
    </location>
</feature>
<sequence length="507" mass="55325">MTSFHRPDECFHEYMLAAVESSPDSAAVVEFVGNDDVRTTTYRELQTHVGDYAAVLGELGMDVGDRVVIQADNCEPAIAMILACSTLGLPFIPVSPRTPDQRVQSIVDLAEPALFLRHKGEAGITGSATGTGCFDENELVIESRPAHRVRRRHELTVTDTAYMIFTSGTTGCPKGVVMSHRGVTSFYRGMLRHGIAGPGDRIASTSPLQFDFSLLDIGLALGSGAAVVPVPRNLLRWPTRFLRVLRDTETTQVNGVPAIWRQVLQHAPSRLAELGLRGVLFSGEEFPVHELRQLRRLLPEARIVNCYGSTESMAASLVDVPQSIPERLSIGPAHHGAEMMLVGPDGRLVEDEDVIGEIHLRSPALFSGYWNDPRATEAALVPDPVEPRSGQKVLRTGDKGCFGRGGELYFRGRVDSQVQIRGNRVELGEIERRLVDFPGVSAAAAALTDEELTAFLVTATDCDERDLTSFCLAALPDYMVPHRFHTLPELPLTANGKVDRKALSAMV</sequence>
<accession>A0A1W2FMR2</accession>
<dbReference type="Gene3D" id="3.40.50.12780">
    <property type="entry name" value="N-terminal domain of ligase-like"/>
    <property type="match status" value="1"/>
</dbReference>
<gene>
    <name evidence="3" type="ORF">SAMN05661093_07763</name>
</gene>
<dbReference type="Pfam" id="PF00501">
    <property type="entry name" value="AMP-binding"/>
    <property type="match status" value="1"/>
</dbReference>
<dbReference type="PANTHER" id="PTHR45527">
    <property type="entry name" value="NONRIBOSOMAL PEPTIDE SYNTHETASE"/>
    <property type="match status" value="1"/>
</dbReference>
<organism evidence="3 4">
    <name type="scientific">Kibdelosporangium aridum</name>
    <dbReference type="NCBI Taxonomy" id="2030"/>
    <lineage>
        <taxon>Bacteria</taxon>
        <taxon>Bacillati</taxon>
        <taxon>Actinomycetota</taxon>
        <taxon>Actinomycetes</taxon>
        <taxon>Pseudonocardiales</taxon>
        <taxon>Pseudonocardiaceae</taxon>
        <taxon>Kibdelosporangium</taxon>
    </lineage>
</organism>
<dbReference type="InterPro" id="IPR025110">
    <property type="entry name" value="AMP-bd_C"/>
</dbReference>
<dbReference type="RefSeq" id="WP_084431795.1">
    <property type="nucleotide sequence ID" value="NZ_FWXV01000008.1"/>
</dbReference>
<dbReference type="GO" id="GO:0005737">
    <property type="term" value="C:cytoplasm"/>
    <property type="evidence" value="ECO:0007669"/>
    <property type="project" value="TreeGrafter"/>
</dbReference>
<evidence type="ECO:0000313" key="4">
    <source>
        <dbReference type="Proteomes" id="UP000192674"/>
    </source>
</evidence>
<proteinExistence type="predicted"/>
<dbReference type="InterPro" id="IPR020845">
    <property type="entry name" value="AMP-binding_CS"/>
</dbReference>
<evidence type="ECO:0000313" key="3">
    <source>
        <dbReference type="EMBL" id="SMD22982.1"/>
    </source>
</evidence>
<evidence type="ECO:0000259" key="1">
    <source>
        <dbReference type="Pfam" id="PF00501"/>
    </source>
</evidence>
<name>A0A1W2FMR2_KIBAR</name>
<dbReference type="GO" id="GO:0043041">
    <property type="term" value="P:amino acid activation for nonribosomal peptide biosynthetic process"/>
    <property type="evidence" value="ECO:0007669"/>
    <property type="project" value="TreeGrafter"/>
</dbReference>
<protein>
    <submittedName>
        <fullName evidence="3">Amino acid adenylation domain-containing protein</fullName>
    </submittedName>
</protein>